<accession>A0A167XH74</accession>
<dbReference type="EMBL" id="KV417758">
    <property type="protein sequence ID" value="KZP07220.1"/>
    <property type="molecule type" value="Genomic_DNA"/>
</dbReference>
<sequence>MKPDIQQRLEFLMVNSRESSRASSATAILIIIMDLSFFIWDNRNSHECFSQALRVYEKATSNHEAVMRAVEEATRMKQGSEEEKDAFIAKMKEIVLAHRLCRLNSSKLVFY</sequence>
<dbReference type="AlphaFoldDB" id="A0A167XH74"/>
<dbReference type="Proteomes" id="UP000076532">
    <property type="component" value="Unassembled WGS sequence"/>
</dbReference>
<evidence type="ECO:0000313" key="2">
    <source>
        <dbReference type="Proteomes" id="UP000076532"/>
    </source>
</evidence>
<gene>
    <name evidence="1" type="ORF">FIBSPDRAFT_291049</name>
</gene>
<reference evidence="1 2" key="1">
    <citation type="journal article" date="2016" name="Mol. Biol. Evol.">
        <title>Comparative Genomics of Early-Diverging Mushroom-Forming Fungi Provides Insights into the Origins of Lignocellulose Decay Capabilities.</title>
        <authorList>
            <person name="Nagy L.G."/>
            <person name="Riley R."/>
            <person name="Tritt A."/>
            <person name="Adam C."/>
            <person name="Daum C."/>
            <person name="Floudas D."/>
            <person name="Sun H."/>
            <person name="Yadav J.S."/>
            <person name="Pangilinan J."/>
            <person name="Larsson K.H."/>
            <person name="Matsuura K."/>
            <person name="Barry K."/>
            <person name="Labutti K."/>
            <person name="Kuo R."/>
            <person name="Ohm R.A."/>
            <person name="Bhattacharya S.S."/>
            <person name="Shirouzu T."/>
            <person name="Yoshinaga Y."/>
            <person name="Martin F.M."/>
            <person name="Grigoriev I.V."/>
            <person name="Hibbett D.S."/>
        </authorList>
    </citation>
    <scope>NUCLEOTIDE SEQUENCE [LARGE SCALE GENOMIC DNA]</scope>
    <source>
        <strain evidence="1 2">CBS 109695</strain>
    </source>
</reference>
<protein>
    <submittedName>
        <fullName evidence="1">Uncharacterized protein</fullName>
    </submittedName>
</protein>
<name>A0A167XH74_9AGAM</name>
<organism evidence="1 2">
    <name type="scientific">Athelia psychrophila</name>
    <dbReference type="NCBI Taxonomy" id="1759441"/>
    <lineage>
        <taxon>Eukaryota</taxon>
        <taxon>Fungi</taxon>
        <taxon>Dikarya</taxon>
        <taxon>Basidiomycota</taxon>
        <taxon>Agaricomycotina</taxon>
        <taxon>Agaricomycetes</taxon>
        <taxon>Agaricomycetidae</taxon>
        <taxon>Atheliales</taxon>
        <taxon>Atheliaceae</taxon>
        <taxon>Athelia</taxon>
    </lineage>
</organism>
<proteinExistence type="predicted"/>
<evidence type="ECO:0000313" key="1">
    <source>
        <dbReference type="EMBL" id="KZP07220.1"/>
    </source>
</evidence>
<keyword evidence="2" id="KW-1185">Reference proteome</keyword>